<dbReference type="KEGG" id="tca:662465"/>
<evidence type="ECO:0000256" key="2">
    <source>
        <dbReference type="ARBA" id="ARBA00018260"/>
    </source>
</evidence>
<comment type="function">
    <text evidence="7">Ribosome biogenesis factor. Involved in nucleolar processing of pre-18S ribosomal RNA. Required for optimal pre-ribosomal RNA transcription by RNA polymerase I. Part of the small subunit (SSU) processome, first precursor of the small eukaryotic ribosomal subunit. During the assembly of the SSU processome in the nucleolus, many ribosome biogenesis factors, an RNA chaperone and ribosomal proteins associate with the nascent pre-rRNA and work in concert to generate RNA folding, modifications, rearrangements and cleavage as well as targeted degradation of pre-ribosomal RNA by the RNA exosome.</text>
</comment>
<organism evidence="10 11">
    <name type="scientific">Tribolium castaneum</name>
    <name type="common">Red flour beetle</name>
    <dbReference type="NCBI Taxonomy" id="7070"/>
    <lineage>
        <taxon>Eukaryota</taxon>
        <taxon>Metazoa</taxon>
        <taxon>Ecdysozoa</taxon>
        <taxon>Arthropoda</taxon>
        <taxon>Hexapoda</taxon>
        <taxon>Insecta</taxon>
        <taxon>Pterygota</taxon>
        <taxon>Neoptera</taxon>
        <taxon>Endopterygota</taxon>
        <taxon>Coleoptera</taxon>
        <taxon>Polyphaga</taxon>
        <taxon>Cucujiformia</taxon>
        <taxon>Tenebrionidae</taxon>
        <taxon>Tenebrionidae incertae sedis</taxon>
        <taxon>Tribolium</taxon>
    </lineage>
</organism>
<name>D6WCT5_TRICA</name>
<evidence type="ECO:0000256" key="7">
    <source>
        <dbReference type="ARBA" id="ARBA00045437"/>
    </source>
</evidence>
<dbReference type="HOGENOM" id="CLU_021102_4_1_1"/>
<dbReference type="PANTHER" id="PTHR19924">
    <property type="entry name" value="UTP15 U3 SMALL NUCLEOLAR RNA-ASSOCIATED PROTEIN 15 FAMILY MEMBER"/>
    <property type="match status" value="1"/>
</dbReference>
<reference evidence="10 11" key="1">
    <citation type="journal article" date="2008" name="Nature">
        <title>The genome of the model beetle and pest Tribolium castaneum.</title>
        <authorList>
            <consortium name="Tribolium Genome Sequencing Consortium"/>
            <person name="Richards S."/>
            <person name="Gibbs R.A."/>
            <person name="Weinstock G.M."/>
            <person name="Brown S.J."/>
            <person name="Denell R."/>
            <person name="Beeman R.W."/>
            <person name="Gibbs R."/>
            <person name="Beeman R.W."/>
            <person name="Brown S.J."/>
            <person name="Bucher G."/>
            <person name="Friedrich M."/>
            <person name="Grimmelikhuijzen C.J."/>
            <person name="Klingler M."/>
            <person name="Lorenzen M."/>
            <person name="Richards S."/>
            <person name="Roth S."/>
            <person name="Schroder R."/>
            <person name="Tautz D."/>
            <person name="Zdobnov E.M."/>
            <person name="Muzny D."/>
            <person name="Gibbs R.A."/>
            <person name="Weinstock G.M."/>
            <person name="Attaway T."/>
            <person name="Bell S."/>
            <person name="Buhay C.J."/>
            <person name="Chandrabose M.N."/>
            <person name="Chavez D."/>
            <person name="Clerk-Blankenburg K.P."/>
            <person name="Cree A."/>
            <person name="Dao M."/>
            <person name="Davis C."/>
            <person name="Chacko J."/>
            <person name="Dinh H."/>
            <person name="Dugan-Rocha S."/>
            <person name="Fowler G."/>
            <person name="Garner T.T."/>
            <person name="Garnes J."/>
            <person name="Gnirke A."/>
            <person name="Hawes A."/>
            <person name="Hernandez J."/>
            <person name="Hines S."/>
            <person name="Holder M."/>
            <person name="Hume J."/>
            <person name="Jhangiani S.N."/>
            <person name="Joshi V."/>
            <person name="Khan Z.M."/>
            <person name="Jackson L."/>
            <person name="Kovar C."/>
            <person name="Kowis A."/>
            <person name="Lee S."/>
            <person name="Lewis L.R."/>
            <person name="Margolis J."/>
            <person name="Morgan M."/>
            <person name="Nazareth L.V."/>
            <person name="Nguyen N."/>
            <person name="Okwuonu G."/>
            <person name="Parker D."/>
            <person name="Richards S."/>
            <person name="Ruiz S.J."/>
            <person name="Santibanez J."/>
            <person name="Savard J."/>
            <person name="Scherer S.E."/>
            <person name="Schneider B."/>
            <person name="Sodergren E."/>
            <person name="Tautz D."/>
            <person name="Vattahil S."/>
            <person name="Villasana D."/>
            <person name="White C.S."/>
            <person name="Wright R."/>
            <person name="Park Y."/>
            <person name="Beeman R.W."/>
            <person name="Lord J."/>
            <person name="Oppert B."/>
            <person name="Lorenzen M."/>
            <person name="Brown S."/>
            <person name="Wang L."/>
            <person name="Savard J."/>
            <person name="Tautz D."/>
            <person name="Richards S."/>
            <person name="Weinstock G."/>
            <person name="Gibbs R.A."/>
            <person name="Liu Y."/>
            <person name="Worley K."/>
            <person name="Weinstock G."/>
            <person name="Elsik C.G."/>
            <person name="Reese J.T."/>
            <person name="Elhaik E."/>
            <person name="Landan G."/>
            <person name="Graur D."/>
            <person name="Arensburger P."/>
            <person name="Atkinson P."/>
            <person name="Beeman R.W."/>
            <person name="Beidler J."/>
            <person name="Brown S.J."/>
            <person name="Demuth J.P."/>
            <person name="Drury D.W."/>
            <person name="Du Y.Z."/>
            <person name="Fujiwara H."/>
            <person name="Lorenzen M."/>
            <person name="Maselli V."/>
            <person name="Osanai M."/>
            <person name="Park Y."/>
            <person name="Robertson H.M."/>
            <person name="Tu Z."/>
            <person name="Wang J.J."/>
            <person name="Wang S."/>
            <person name="Richards S."/>
            <person name="Song H."/>
            <person name="Zhang L."/>
            <person name="Sodergren E."/>
            <person name="Werner D."/>
            <person name="Stanke M."/>
            <person name="Morgenstern B."/>
            <person name="Solovyev V."/>
            <person name="Kosarev P."/>
            <person name="Brown G."/>
            <person name="Chen H.C."/>
            <person name="Ermolaeva O."/>
            <person name="Hlavina W."/>
            <person name="Kapustin Y."/>
            <person name="Kiryutin B."/>
            <person name="Kitts P."/>
            <person name="Maglott D."/>
            <person name="Pruitt K."/>
            <person name="Sapojnikov V."/>
            <person name="Souvorov A."/>
            <person name="Mackey A.J."/>
            <person name="Waterhouse R.M."/>
            <person name="Wyder S."/>
            <person name="Zdobnov E.M."/>
            <person name="Zdobnov E.M."/>
            <person name="Wyder S."/>
            <person name="Kriventseva E.V."/>
            <person name="Kadowaki T."/>
            <person name="Bork P."/>
            <person name="Aranda M."/>
            <person name="Bao R."/>
            <person name="Beermann A."/>
            <person name="Berns N."/>
            <person name="Bolognesi R."/>
            <person name="Bonneton F."/>
            <person name="Bopp D."/>
            <person name="Brown S.J."/>
            <person name="Bucher G."/>
            <person name="Butts T."/>
            <person name="Chaumot A."/>
            <person name="Denell R.E."/>
            <person name="Ferrier D.E."/>
            <person name="Friedrich M."/>
            <person name="Gordon C.M."/>
            <person name="Jindra M."/>
            <person name="Klingler M."/>
            <person name="Lan Q."/>
            <person name="Lattorff H.M."/>
            <person name="Laudet V."/>
            <person name="von Levetsow C."/>
            <person name="Liu Z."/>
            <person name="Lutz R."/>
            <person name="Lynch J.A."/>
            <person name="da Fonseca R.N."/>
            <person name="Posnien N."/>
            <person name="Reuter R."/>
            <person name="Roth S."/>
            <person name="Savard J."/>
            <person name="Schinko J.B."/>
            <person name="Schmitt C."/>
            <person name="Schoppmeier M."/>
            <person name="Schroder R."/>
            <person name="Shippy T.D."/>
            <person name="Simonnet F."/>
            <person name="Marques-Souza H."/>
            <person name="Tautz D."/>
            <person name="Tomoyasu Y."/>
            <person name="Trauner J."/>
            <person name="Van der Zee M."/>
            <person name="Vervoort M."/>
            <person name="Wittkopp N."/>
            <person name="Wimmer E.A."/>
            <person name="Yang X."/>
            <person name="Jones A.K."/>
            <person name="Sattelle D.B."/>
            <person name="Ebert P.R."/>
            <person name="Nelson D."/>
            <person name="Scott J.G."/>
            <person name="Beeman R.W."/>
            <person name="Muthukrishnan S."/>
            <person name="Kramer K.J."/>
            <person name="Arakane Y."/>
            <person name="Beeman R.W."/>
            <person name="Zhu Q."/>
            <person name="Hogenkamp D."/>
            <person name="Dixit R."/>
            <person name="Oppert B."/>
            <person name="Jiang H."/>
            <person name="Zou Z."/>
            <person name="Marshall J."/>
            <person name="Elpidina E."/>
            <person name="Vinokurov K."/>
            <person name="Oppert C."/>
            <person name="Zou Z."/>
            <person name="Evans J."/>
            <person name="Lu Z."/>
            <person name="Zhao P."/>
            <person name="Sumathipala N."/>
            <person name="Altincicek B."/>
            <person name="Vilcinskas A."/>
            <person name="Williams M."/>
            <person name="Hultmark D."/>
            <person name="Hetru C."/>
            <person name="Jiang H."/>
            <person name="Grimmelikhuijzen C.J."/>
            <person name="Hauser F."/>
            <person name="Cazzamali G."/>
            <person name="Williamson M."/>
            <person name="Park Y."/>
            <person name="Li B."/>
            <person name="Tanaka Y."/>
            <person name="Predel R."/>
            <person name="Neupert S."/>
            <person name="Schachtner J."/>
            <person name="Verleyen P."/>
            <person name="Raible F."/>
            <person name="Bork P."/>
            <person name="Friedrich M."/>
            <person name="Walden K.K."/>
            <person name="Robertson H.M."/>
            <person name="Angeli S."/>
            <person name="Foret S."/>
            <person name="Bucher G."/>
            <person name="Schuetz S."/>
            <person name="Maleszka R."/>
            <person name="Wimmer E.A."/>
            <person name="Beeman R.W."/>
            <person name="Lorenzen M."/>
            <person name="Tomoyasu Y."/>
            <person name="Miller S.C."/>
            <person name="Grossmann D."/>
            <person name="Bucher G."/>
        </authorList>
    </citation>
    <scope>NUCLEOTIDE SEQUENCE [LARGE SCALE GENOMIC DNA]</scope>
    <source>
        <strain evidence="10 11">Georgia GA2</strain>
    </source>
</reference>
<dbReference type="Pfam" id="PF09384">
    <property type="entry name" value="UTP15_C"/>
    <property type="match status" value="1"/>
</dbReference>
<dbReference type="Pfam" id="PF00400">
    <property type="entry name" value="WD40"/>
    <property type="match status" value="3"/>
</dbReference>
<dbReference type="STRING" id="7070.D6WCT5"/>
<evidence type="ECO:0000256" key="1">
    <source>
        <dbReference type="ARBA" id="ARBA00004604"/>
    </source>
</evidence>
<keyword evidence="5" id="KW-0677">Repeat</keyword>
<keyword evidence="3" id="KW-0698">rRNA processing</keyword>
<evidence type="ECO:0000256" key="5">
    <source>
        <dbReference type="ARBA" id="ARBA00022737"/>
    </source>
</evidence>
<dbReference type="FunFam" id="2.130.10.10:FF:003612">
    <property type="entry name" value="U3 small nucleolar RNA-associated protein 15 homolog-like Protein"/>
    <property type="match status" value="1"/>
</dbReference>
<accession>D6WCT5</accession>
<dbReference type="InterPro" id="IPR001680">
    <property type="entry name" value="WD40_rpt"/>
</dbReference>
<dbReference type="eggNOG" id="KOG0310">
    <property type="taxonomic scope" value="Eukaryota"/>
</dbReference>
<dbReference type="PhylomeDB" id="D6WCT5"/>
<dbReference type="AlphaFoldDB" id="D6WCT5"/>
<evidence type="ECO:0000313" key="10">
    <source>
        <dbReference type="EMBL" id="EEZ98848.1"/>
    </source>
</evidence>
<protein>
    <recommendedName>
        <fullName evidence="2">U3 small nucleolar RNA-associated protein 15 homolog</fullName>
    </recommendedName>
</protein>
<feature type="repeat" description="WD" evidence="8">
    <location>
        <begin position="244"/>
        <end position="285"/>
    </location>
</feature>
<feature type="repeat" description="WD" evidence="8">
    <location>
        <begin position="118"/>
        <end position="159"/>
    </location>
</feature>
<evidence type="ECO:0000259" key="9">
    <source>
        <dbReference type="Pfam" id="PF09384"/>
    </source>
</evidence>
<dbReference type="SUPFAM" id="SSF50978">
    <property type="entry name" value="WD40 repeat-like"/>
    <property type="match status" value="1"/>
</dbReference>
<dbReference type="GO" id="GO:0045943">
    <property type="term" value="P:positive regulation of transcription by RNA polymerase I"/>
    <property type="evidence" value="ECO:0000318"/>
    <property type="project" value="GO_Central"/>
</dbReference>
<keyword evidence="4 8" id="KW-0853">WD repeat</keyword>
<dbReference type="OMA" id="ATYQVVH"/>
<evidence type="ECO:0000313" key="11">
    <source>
        <dbReference type="Proteomes" id="UP000007266"/>
    </source>
</evidence>
<dbReference type="InterPro" id="IPR015943">
    <property type="entry name" value="WD40/YVTN_repeat-like_dom_sf"/>
</dbReference>
<dbReference type="PANTHER" id="PTHR19924:SF26">
    <property type="entry name" value="U3 SMALL NUCLEOLAR RNA-ASSOCIATED PROTEIN 15 HOMOLOG"/>
    <property type="match status" value="1"/>
</dbReference>
<gene>
    <name evidence="10" type="primary">AUGUSTUS-3.0.2_04458</name>
    <name evidence="10" type="ORF">TcasGA2_TC004458</name>
</gene>
<dbReference type="GO" id="GO:0006364">
    <property type="term" value="P:rRNA processing"/>
    <property type="evidence" value="ECO:0000318"/>
    <property type="project" value="GO_Central"/>
</dbReference>
<dbReference type="PROSITE" id="PS50082">
    <property type="entry name" value="WD_REPEATS_2"/>
    <property type="match status" value="2"/>
</dbReference>
<dbReference type="InterPro" id="IPR018983">
    <property type="entry name" value="U3_snoRNA-assocProt_15_C"/>
</dbReference>
<evidence type="ECO:0000256" key="6">
    <source>
        <dbReference type="ARBA" id="ARBA00023242"/>
    </source>
</evidence>
<dbReference type="EMBL" id="KQ971311">
    <property type="protein sequence ID" value="EEZ98848.1"/>
    <property type="molecule type" value="Genomic_DNA"/>
</dbReference>
<reference evidence="10 11" key="2">
    <citation type="journal article" date="2010" name="Nucleic Acids Res.">
        <title>BeetleBase in 2010: revisions to provide comprehensive genomic information for Tribolium castaneum.</title>
        <authorList>
            <person name="Kim H.S."/>
            <person name="Murphy T."/>
            <person name="Xia J."/>
            <person name="Caragea D."/>
            <person name="Park Y."/>
            <person name="Beeman R.W."/>
            <person name="Lorenzen M.D."/>
            <person name="Butcher S."/>
            <person name="Manak J.R."/>
            <person name="Brown S.J."/>
        </authorList>
    </citation>
    <scope>GENOME REANNOTATION</scope>
    <source>
        <strain evidence="10 11">Georgia GA2</strain>
    </source>
</reference>
<feature type="domain" description="U3 small nucleolar RNA-associated protein 15 C-terminal" evidence="9">
    <location>
        <begin position="343"/>
        <end position="486"/>
    </location>
</feature>
<dbReference type="PROSITE" id="PS50294">
    <property type="entry name" value="WD_REPEATS_REGION"/>
    <property type="match status" value="2"/>
</dbReference>
<evidence type="ECO:0000256" key="3">
    <source>
        <dbReference type="ARBA" id="ARBA00022552"/>
    </source>
</evidence>
<keyword evidence="6" id="KW-0539">Nucleus</keyword>
<comment type="subcellular location">
    <subcellularLocation>
        <location evidence="1">Nucleus</location>
        <location evidence="1">Nucleolus</location>
    </subcellularLocation>
</comment>
<dbReference type="SMART" id="SM00320">
    <property type="entry name" value="WD40"/>
    <property type="match status" value="7"/>
</dbReference>
<dbReference type="OrthoDB" id="431715at2759"/>
<dbReference type="Proteomes" id="UP000007266">
    <property type="component" value="Linkage group 2"/>
</dbReference>
<evidence type="ECO:0000256" key="8">
    <source>
        <dbReference type="PROSITE-ProRule" id="PRU00221"/>
    </source>
</evidence>
<dbReference type="CDD" id="cd00200">
    <property type="entry name" value="WD40"/>
    <property type="match status" value="1"/>
</dbReference>
<proteinExistence type="predicted"/>
<dbReference type="InterPro" id="IPR036322">
    <property type="entry name" value="WD40_repeat_dom_sf"/>
</dbReference>
<sequence>MSSFKKLNTKIYQKSASVVTPDYIYWKQLSPPVLVKEFGPIDYIDFSPVEPYYFAVTCSVRVQVYNPVTKLVAKNLSRFRESAYGAVFRSDGRLICAGGEEASVKLFDVSTKSLLRLFKGHSAAVHRTFFIEGRPQIASFSDDKSVKIWDIPTETNIATFSDHCDYVRAGATNPLVPDVVLAGGYDNFVKMYDTRTNETILNVNHGSPVESLLFLPTGGIFLSAGGTEIKIWDTVAGGKLLGSISQHHKTITCLRLASDNKRLLSGSLDRHVKIYDLSSYKVVHTLDYPNAILSLGVSKHDETVVVGLVDGLVAISRREEGEKTKKVKKQISFQHKTNLHLPTVDAIVPQFNHEKETKYDKCLRKFEYSKALDCVLVSYVANKTPQVTVSVMQELIKRRALHKAFLGRDVKSVIQILRFLIRNITENRFARVLIDAANIFIDTYEESPVIVNPEVRNLLVSLTRLLREEAEIANEMTELQGAMHMLLSAATIPTETRPEQNIHHNLLPSKEAQKNLIVNLT</sequence>
<dbReference type="Gene3D" id="2.130.10.10">
    <property type="entry name" value="YVTN repeat-like/Quinoprotein amine dehydrogenase"/>
    <property type="match status" value="2"/>
</dbReference>
<evidence type="ECO:0000256" key="4">
    <source>
        <dbReference type="ARBA" id="ARBA00022574"/>
    </source>
</evidence>
<dbReference type="GO" id="GO:0005730">
    <property type="term" value="C:nucleolus"/>
    <property type="evidence" value="ECO:0000318"/>
    <property type="project" value="GO_Central"/>
</dbReference>
<keyword evidence="11" id="KW-1185">Reference proteome</keyword>